<proteinExistence type="predicted"/>
<accession>A0A7S2XYC9</accession>
<protein>
    <submittedName>
        <fullName evidence="1">Uncharacterized protein</fullName>
    </submittedName>
</protein>
<reference evidence="1" key="1">
    <citation type="submission" date="2021-01" db="EMBL/GenBank/DDBJ databases">
        <authorList>
            <person name="Corre E."/>
            <person name="Pelletier E."/>
            <person name="Niang G."/>
            <person name="Scheremetjew M."/>
            <person name="Finn R."/>
            <person name="Kale V."/>
            <person name="Holt S."/>
            <person name="Cochrane G."/>
            <person name="Meng A."/>
            <person name="Brown T."/>
            <person name="Cohen L."/>
        </authorList>
    </citation>
    <scope>NUCLEOTIDE SEQUENCE</scope>
    <source>
        <strain evidence="1">CCMP1661</strain>
    </source>
</reference>
<evidence type="ECO:0000313" key="1">
    <source>
        <dbReference type="EMBL" id="CAD9863904.1"/>
    </source>
</evidence>
<sequence>MASTSIVEFITAVDQAYTQIKEAENLDQNSAFAPVFSYDDIRDDEERADKLNIGGDPTLDVKKLVRKFSDPIKDLGYARVLLRDEEEYGIGEIDKSYEDLYSPPSSPSWSKFEAVRDYFAMNDLDPDMQSPAAYAAFIGILEEPIAVLVRTAWGNGCCLKALLCTEGHVYVIKSTNG</sequence>
<dbReference type="EMBL" id="HBHR01012629">
    <property type="protein sequence ID" value="CAD9863904.1"/>
    <property type="molecule type" value="Transcribed_RNA"/>
</dbReference>
<name>A0A7S2XYC9_9STRA</name>
<organism evidence="1">
    <name type="scientific">Fibrocapsa japonica</name>
    <dbReference type="NCBI Taxonomy" id="94617"/>
    <lineage>
        <taxon>Eukaryota</taxon>
        <taxon>Sar</taxon>
        <taxon>Stramenopiles</taxon>
        <taxon>Ochrophyta</taxon>
        <taxon>Raphidophyceae</taxon>
        <taxon>Chattonellales</taxon>
        <taxon>Chattonellaceae</taxon>
        <taxon>Fibrocapsa</taxon>
    </lineage>
</organism>
<gene>
    <name evidence="1" type="ORF">FJAP1339_LOCUS6152</name>
</gene>
<dbReference type="AlphaFoldDB" id="A0A7S2XYC9"/>